<dbReference type="EMBL" id="VVXK01000009">
    <property type="protein sequence ID" value="KAA2370238.1"/>
    <property type="molecule type" value="Genomic_DNA"/>
</dbReference>
<dbReference type="AlphaFoldDB" id="A0A5B3G9F1"/>
<name>A0A5B3G9F1_9BACT</name>
<gene>
    <name evidence="1" type="ORF">F2Y13_07870</name>
</gene>
<sequence length="184" mass="21868">MPKLFDLKRKILTDLKVELLDEFDRNFQRRAFFDRPWPGRKSPGNGDKLLNDTGYGRNSIRGTIRQNGVEFSTDTPYMGLHNRGGKIKITPRMRKYFWYMYRQNAESITYSIKKRQANNTQRNRMLSAKAQFWKNMALTKKDHITIPQRQFIGDHPRVRQAVREVIHQNLQSAFRELAKVLQPR</sequence>
<evidence type="ECO:0000313" key="2">
    <source>
        <dbReference type="Proteomes" id="UP000323567"/>
    </source>
</evidence>
<evidence type="ECO:0000313" key="1">
    <source>
        <dbReference type="EMBL" id="KAA2370238.1"/>
    </source>
</evidence>
<dbReference type="Proteomes" id="UP000323567">
    <property type="component" value="Unassembled WGS sequence"/>
</dbReference>
<proteinExistence type="predicted"/>
<organism evidence="1 2">
    <name type="scientific">Alistipes shahii</name>
    <dbReference type="NCBI Taxonomy" id="328814"/>
    <lineage>
        <taxon>Bacteria</taxon>
        <taxon>Pseudomonadati</taxon>
        <taxon>Bacteroidota</taxon>
        <taxon>Bacteroidia</taxon>
        <taxon>Bacteroidales</taxon>
        <taxon>Rikenellaceae</taxon>
        <taxon>Alistipes</taxon>
    </lineage>
</organism>
<comment type="caution">
    <text evidence="1">The sequence shown here is derived from an EMBL/GenBank/DDBJ whole genome shotgun (WGS) entry which is preliminary data.</text>
</comment>
<protein>
    <submittedName>
        <fullName evidence="1">Phage morphogenesis protein</fullName>
    </submittedName>
</protein>
<dbReference type="RefSeq" id="WP_149887307.1">
    <property type="nucleotide sequence ID" value="NZ_CATVWL010000033.1"/>
</dbReference>
<reference evidence="1 2" key="1">
    <citation type="journal article" date="2019" name="Nat. Med.">
        <title>A library of human gut bacterial isolates paired with longitudinal multiomics data enables mechanistic microbiome research.</title>
        <authorList>
            <person name="Poyet M."/>
            <person name="Groussin M."/>
            <person name="Gibbons S.M."/>
            <person name="Avila-Pacheco J."/>
            <person name="Jiang X."/>
            <person name="Kearney S.M."/>
            <person name="Perrotta A.R."/>
            <person name="Berdy B."/>
            <person name="Zhao S."/>
            <person name="Lieberman T.D."/>
            <person name="Swanson P.K."/>
            <person name="Smith M."/>
            <person name="Roesemann S."/>
            <person name="Alexander J.E."/>
            <person name="Rich S.A."/>
            <person name="Livny J."/>
            <person name="Vlamakis H."/>
            <person name="Clish C."/>
            <person name="Bullock K."/>
            <person name="Deik A."/>
            <person name="Scott J."/>
            <person name="Pierce K.A."/>
            <person name="Xavier R.J."/>
            <person name="Alm E.J."/>
        </authorList>
    </citation>
    <scope>NUCLEOTIDE SEQUENCE [LARGE SCALE GENOMIC DNA]</scope>
    <source>
        <strain evidence="1 2">BIOML-A2</strain>
    </source>
</reference>
<accession>A0A5B3G9F1</accession>